<evidence type="ECO:0000256" key="3">
    <source>
        <dbReference type="ARBA" id="ARBA00022737"/>
    </source>
</evidence>
<keyword evidence="4" id="KW-0626">Porin</keyword>
<dbReference type="InterPro" id="IPR000498">
    <property type="entry name" value="OmpA-like_TM_dom"/>
</dbReference>
<name>C5BM55_TERTT</name>
<accession>C5BM55</accession>
<dbReference type="GO" id="GO:0015288">
    <property type="term" value="F:porin activity"/>
    <property type="evidence" value="ECO:0007669"/>
    <property type="project" value="UniProtKB-KW"/>
</dbReference>
<feature type="compositionally biased region" description="Acidic residues" evidence="6">
    <location>
        <begin position="1928"/>
        <end position="1947"/>
    </location>
</feature>
<dbReference type="Gene3D" id="2.60.40.2030">
    <property type="match status" value="1"/>
</dbReference>
<dbReference type="PANTHER" id="PTHR45739:SF8">
    <property type="entry name" value="FRAS1-RELATED EXTRACELLULAR MATRIX PROTEIN 1"/>
    <property type="match status" value="1"/>
</dbReference>
<dbReference type="Pfam" id="PF05345">
    <property type="entry name" value="He_PIG"/>
    <property type="match status" value="3"/>
</dbReference>
<dbReference type="Pfam" id="PF16184">
    <property type="entry name" value="Cadherin_3"/>
    <property type="match status" value="1"/>
</dbReference>
<keyword evidence="3" id="KW-0677">Repeat</keyword>
<dbReference type="Pfam" id="PF01389">
    <property type="entry name" value="OmpA_membrane"/>
    <property type="match status" value="1"/>
</dbReference>
<feature type="domain" description="Cadherin" evidence="8">
    <location>
        <begin position="1185"/>
        <end position="1289"/>
    </location>
</feature>
<dbReference type="SUPFAM" id="SSF49313">
    <property type="entry name" value="Cadherin-like"/>
    <property type="match status" value="3"/>
</dbReference>
<reference evidence="9 10" key="1">
    <citation type="journal article" date="2009" name="PLoS ONE">
        <title>The complete genome of Teredinibacter turnerae T7901: an intracellular endosymbiont of marine wood-boring bivalves (shipworms).</title>
        <authorList>
            <person name="Yang J.C."/>
            <person name="Madupu R."/>
            <person name="Durkin A.S."/>
            <person name="Ekborg N.A."/>
            <person name="Pedamallu C.S."/>
            <person name="Hostetler J.B."/>
            <person name="Radune D."/>
            <person name="Toms B.S."/>
            <person name="Henrissat B."/>
            <person name="Coutinho P.M."/>
            <person name="Schwarz S."/>
            <person name="Field L."/>
            <person name="Trindade-Silva A.E."/>
            <person name="Soares C.A.G."/>
            <person name="Elshahawi S."/>
            <person name="Hanora A."/>
            <person name="Schmidt E.W."/>
            <person name="Haygood M.G."/>
            <person name="Posfai J."/>
            <person name="Benner J."/>
            <person name="Madinger C."/>
            <person name="Nove J."/>
            <person name="Anton B."/>
            <person name="Chaudhary K."/>
            <person name="Foster J."/>
            <person name="Holman A."/>
            <person name="Kumar S."/>
            <person name="Lessard P.A."/>
            <person name="Luyten Y.A."/>
            <person name="Slatko B."/>
            <person name="Wood N."/>
            <person name="Wu B."/>
            <person name="Teplitski M."/>
            <person name="Mougous J.D."/>
            <person name="Ward N."/>
            <person name="Eisen J.A."/>
            <person name="Badger J.H."/>
            <person name="Distel D.L."/>
        </authorList>
    </citation>
    <scope>NUCLEOTIDE SEQUENCE [LARGE SCALE GENOMIC DNA]</scope>
    <source>
        <strain evidence="10">ATCC 39867 / T7901</strain>
    </source>
</reference>
<dbReference type="InterPro" id="IPR038081">
    <property type="entry name" value="CalX-like_sf"/>
</dbReference>
<dbReference type="RefSeq" id="WP_015816821.1">
    <property type="nucleotide sequence ID" value="NC_012997.1"/>
</dbReference>
<dbReference type="InterPro" id="IPR015919">
    <property type="entry name" value="Cadherin-like_sf"/>
</dbReference>
<keyword evidence="7" id="KW-0812">Transmembrane</keyword>
<dbReference type="eggNOG" id="COG0747">
    <property type="taxonomic scope" value="Bacteria"/>
</dbReference>
<evidence type="ECO:0000256" key="6">
    <source>
        <dbReference type="SAM" id="MobiDB-lite"/>
    </source>
</evidence>
<evidence type="ECO:0000256" key="7">
    <source>
        <dbReference type="SAM" id="Phobius"/>
    </source>
</evidence>
<keyword evidence="10" id="KW-1185">Reference proteome</keyword>
<dbReference type="GO" id="GO:0007156">
    <property type="term" value="P:homophilic cell adhesion via plasma membrane adhesion molecules"/>
    <property type="evidence" value="ECO:0007669"/>
    <property type="project" value="InterPro"/>
</dbReference>
<dbReference type="InterPro" id="IPR011250">
    <property type="entry name" value="OMP/PagP_B-barrel"/>
</dbReference>
<dbReference type="EMBL" id="CP001614">
    <property type="protein sequence ID" value="ACR10709.1"/>
    <property type="molecule type" value="Genomic_DNA"/>
</dbReference>
<evidence type="ECO:0000313" key="9">
    <source>
        <dbReference type="EMBL" id="ACR10709.1"/>
    </source>
</evidence>
<dbReference type="GO" id="GO:0009653">
    <property type="term" value="P:anatomical structure morphogenesis"/>
    <property type="evidence" value="ECO:0007669"/>
    <property type="project" value="TreeGrafter"/>
</dbReference>
<dbReference type="PROSITE" id="PS50268">
    <property type="entry name" value="CADHERIN_2"/>
    <property type="match status" value="1"/>
</dbReference>
<dbReference type="Pfam" id="PF17963">
    <property type="entry name" value="Big_9"/>
    <property type="match status" value="5"/>
</dbReference>
<feature type="region of interest" description="Disordered" evidence="6">
    <location>
        <begin position="1924"/>
        <end position="1947"/>
    </location>
</feature>
<dbReference type="OrthoDB" id="5242130at2"/>
<keyword evidence="7" id="KW-0472">Membrane</keyword>
<dbReference type="GO" id="GO:0005509">
    <property type="term" value="F:calcium ion binding"/>
    <property type="evidence" value="ECO:0007669"/>
    <property type="project" value="InterPro"/>
</dbReference>
<dbReference type="NCBIfam" id="NF012211">
    <property type="entry name" value="tand_rpt_95"/>
    <property type="match status" value="5"/>
</dbReference>
<comment type="similarity">
    <text evidence="1">Belongs to the outer membrane OOP (TC 1.B.6) superfamily. OmpA family.</text>
</comment>
<dbReference type="GO" id="GO:0046930">
    <property type="term" value="C:pore complex"/>
    <property type="evidence" value="ECO:0007669"/>
    <property type="project" value="UniProtKB-KW"/>
</dbReference>
<dbReference type="Gene3D" id="2.60.40.2810">
    <property type="match status" value="5"/>
</dbReference>
<dbReference type="PANTHER" id="PTHR45739">
    <property type="entry name" value="MATRIX PROTEIN, PUTATIVE-RELATED"/>
    <property type="match status" value="1"/>
</dbReference>
<organism evidence="9 10">
    <name type="scientific">Teredinibacter turnerae (strain ATCC 39867 / T7901)</name>
    <dbReference type="NCBI Taxonomy" id="377629"/>
    <lineage>
        <taxon>Bacteria</taxon>
        <taxon>Pseudomonadati</taxon>
        <taxon>Pseudomonadota</taxon>
        <taxon>Gammaproteobacteria</taxon>
        <taxon>Cellvibrionales</taxon>
        <taxon>Cellvibrionaceae</taxon>
        <taxon>Teredinibacter</taxon>
    </lineage>
</organism>
<dbReference type="KEGG" id="ttu:TERTU_0310"/>
<keyword evidence="2" id="KW-0732">Signal</keyword>
<evidence type="ECO:0000259" key="8">
    <source>
        <dbReference type="PROSITE" id="PS50268"/>
    </source>
</evidence>
<sequence>MRKEFVVPARLWQIFTALSKAFIVLITIAASSNALALAWQEGSTKTIDYVQGQNIGVIYIETDVDYDNHPISAVQEISGSHPPGINFHNAGPCPGSGKLCTAYSGIPTSTAVYTVTIRATDGADTADMVITWRPALSASGVSQTTAIVGSSYSNSITPTGGVAPYSYAVTSGSLPAGMTLNTSTGAIDGTPITVGAYPFTVTVTDTNTTTATATQTVNVYNPLSITTTSLVGGRVGSAYSATLVSTGGDGSDLWSVTAGSLPAGLGLNSSTGVISGTPSTEENASFTVSNTCCSNLTNDTQSLSIAVLPQFDSDGDLLTGATAEATVLNFSADTSGEAIGALDFILRDGGATDALPLTVSQVVLHVSGTSTDAERGNIRFVLNGPDAVDVIGTYSALNDTVTFSSLAISITDGNDETYAVSAYVTDASSLTHGHTVILSLDGDTDLSVGGSDTQMGTTSAVTNGSGFALVDDIAPAVGSVSVPANATYIAGNNLDFMVNFSEAVTVDTNAGTPRLSLTIGSSTRYASYLSGSGSAAAVFRYTVQSGDLDTDGVALAASIDLASGTISDAVGNGATTTLASVGSLSGVLVDAVLPQLAETTAVAALGNDASPSVTFTTDEAGTLAVGGSCGSASEGAIASGSHTITLLQSNNVSDLVDGTYSDCTLTVTDAAGNSSASLALSSFEIDLLAPSVSELTQVVTPGNDSTPDVTLTLGEAGILAVGGSCGSGDEGAVGLGNTTITLTQTDNTAPLADGTYSDCTVTVTDAAGNVSTPLTLSSFLVDTLVPVLAEVSQVSTPTNNTAPGITISSSEAGTLSVGGSCGSASEGAVTSGNTALVLTQPDNMSALADGTYSDCTLTVADASGNISSALTLSSFTIDASAPTLATNLGVALTEGDTGVAVTASALSATDNLSAAGQITFTLTAAASNGTLYRSGNALAANGTFTQADLVNGLLTYDHDGGETTSDTVAFTLADALGNVSTPLTFAFTVAPSNDAPLTSDDSATTNEDTPVTVDVLANDFDSDDAINAASVIVVTQPMHGSTSVNTVNGKITYTPATDYYGSDSFTYTVQDQSTAVSAAAAVAITVTSVNDIPVASDDTGATIMNVATTIDVAANDSDVDLGDVPDVNTIVIVSPAAHGTAVVNAGKVDYTPNLDFFGADSFTYTIADSNSGVSAPATVSISVIDPNTAPTAVDDSVTTAEDIAQVIDVLANDSDDDGTLVATSVNVVAGATHGTAVVDATTGRVTYTPAANYFGTDSFSYTVRDDDDALSAAATVSITVTAVNDAPVAANDAVVLLEDASLSINVLGNDIDIDGTLNSATIAIVDEPASGMALFDNGTIMYTPFSDYAGDDSFTYTVADNNGLVSNLATVSLSVTAVNDAPVAEDDSFVVVTNGASPLNVLVNDSDVDGTLDIASIIITVAPTQGTLVNNNEGSLSYTPNSSLDAQAGDSFAYTVGDDAGAVSSEATVSVSFKPAAAPVIGGAPETEVLEAQVYSFTPEVTVGDANFPLTFSATGVPSWMTFSPATGTLTGTPALADVGTHTDIVIGVSDGFSSQQLPAFSVTVIDAVDSDGDTLTDYQEGVDGTDPTDPLDYRDVTAPELTAPADIIVDATGLFTDVSLQQLLSLAANAEQTSIDAARNALATDNVDGSDCCNPVAVNLQNGKFTLAPGLHTVQWRAEDFMGNSSVAQQQVYVRPLVSLSKNQFAAEGATVTVKVLLNGEAPVYPFTVPYVIDSSSTADSDDHSLQNGTVTFEDGETEVAFSFNTVADGVTEGDETLIVRLDDRTSDNEDLLDGFDADMFDINAGTSDAFQLTLQESNVAPTIALQLTQNNKPTILVQPSAGDVVITADVTDTNVDDTYSLVWSSTSLGIGPGSSGDELRLSAAELSLGVHKIKVQVTDAAGASSSASLNFKVVSSLPVLSSATDSDGDGNDDASEGTGDADGDGIADYLDNISLPNVLPEVLDDSTHFLMECDPGVRCRLGEFAMQQTQGGSRLASDDLVAMEGINPDPNYSMDFVFDFDMEDLPLAGQEVSVVIPQISQLPAGAVYRKFTNGQWRNFVEDANNRLHSAPGSEGLCPPPGDAAYRSGLNEGDWCVQLTIEDGGPNDADGEANNAVVDPGGVGTQNTRKLHAGGGSLGAGLLVLLLMAVALRALNARALPIVAVVFAVGLLPQHSRAQAQPIFVEASLLQTSSSQDESGFMKDLAAEGIDANLEAYDADSSGYLVKVGIQFTPHFAGYVGFVDLGEGELDMAFPAEDDDVIEDGLRESFAKMGNGVVYGGRAHVNPFNRVNLYADVGIYTWKSKVSVSGSDISASTSGVDPFAGVGCTVDITEKVALGLTYNYFKLDDQSVSAPGISLTYTFD</sequence>
<proteinExistence type="inferred from homology"/>
<keyword evidence="7" id="KW-1133">Transmembrane helix</keyword>
<dbReference type="GO" id="GO:0009279">
    <property type="term" value="C:cell outer membrane"/>
    <property type="evidence" value="ECO:0007669"/>
    <property type="project" value="InterPro"/>
</dbReference>
<keyword evidence="5" id="KW-0325">Glycoprotein</keyword>
<dbReference type="Proteomes" id="UP000009080">
    <property type="component" value="Chromosome"/>
</dbReference>
<dbReference type="HOGENOM" id="CLU_230308_0_0_6"/>
<evidence type="ECO:0000313" key="10">
    <source>
        <dbReference type="Proteomes" id="UP000009080"/>
    </source>
</evidence>
<keyword evidence="4" id="KW-0813">Transport</keyword>
<dbReference type="Gene3D" id="2.40.160.20">
    <property type="match status" value="1"/>
</dbReference>
<evidence type="ECO:0000256" key="5">
    <source>
        <dbReference type="ARBA" id="ARBA00023180"/>
    </source>
</evidence>
<dbReference type="InterPro" id="IPR051561">
    <property type="entry name" value="FRAS1_ECM"/>
</dbReference>
<protein>
    <submittedName>
        <fullName evidence="9">Cadherin</fullName>
    </submittedName>
</protein>
<evidence type="ECO:0000256" key="4">
    <source>
        <dbReference type="ARBA" id="ARBA00023114"/>
    </source>
</evidence>
<dbReference type="SUPFAM" id="SSF56925">
    <property type="entry name" value="OMPA-like"/>
    <property type="match status" value="1"/>
</dbReference>
<dbReference type="InterPro" id="IPR002126">
    <property type="entry name" value="Cadherin-like_dom"/>
</dbReference>
<dbReference type="STRING" id="377629.TERTU_0310"/>
<dbReference type="InterPro" id="IPR013783">
    <property type="entry name" value="Ig-like_fold"/>
</dbReference>
<gene>
    <name evidence="9" type="ordered locus">TERTU_0310</name>
</gene>
<dbReference type="InterPro" id="IPR039005">
    <property type="entry name" value="CSPG_rpt"/>
</dbReference>
<keyword evidence="4" id="KW-0406">Ion transport</keyword>
<dbReference type="Gene3D" id="2.60.40.10">
    <property type="entry name" value="Immunoglobulins"/>
    <property type="match status" value="4"/>
</dbReference>
<feature type="transmembrane region" description="Helical" evidence="7">
    <location>
        <begin position="21"/>
        <end position="39"/>
    </location>
</feature>
<evidence type="ECO:0000256" key="2">
    <source>
        <dbReference type="ARBA" id="ARBA00022729"/>
    </source>
</evidence>
<evidence type="ECO:0000256" key="1">
    <source>
        <dbReference type="ARBA" id="ARBA00005710"/>
    </source>
</evidence>
<dbReference type="SUPFAM" id="SSF141072">
    <property type="entry name" value="CalX-like"/>
    <property type="match status" value="1"/>
</dbReference>
<dbReference type="PROSITE" id="PS51854">
    <property type="entry name" value="CSPG"/>
    <property type="match status" value="1"/>
</dbReference>